<name>A0A0V0R782_PSEPJ</name>
<dbReference type="Proteomes" id="UP000054937">
    <property type="component" value="Unassembled WGS sequence"/>
</dbReference>
<dbReference type="EMBL" id="LDAU01000034">
    <property type="protein sequence ID" value="KRX10224.1"/>
    <property type="molecule type" value="Genomic_DNA"/>
</dbReference>
<dbReference type="AlphaFoldDB" id="A0A0V0R782"/>
<accession>A0A0V0R782</accession>
<protein>
    <submittedName>
        <fullName evidence="1">Uncharacterized protein</fullName>
    </submittedName>
</protein>
<reference evidence="1 2" key="1">
    <citation type="journal article" date="2015" name="Sci. Rep.">
        <title>Genome of the facultative scuticociliatosis pathogen Pseudocohnilembus persalinus provides insight into its virulence through horizontal gene transfer.</title>
        <authorList>
            <person name="Xiong J."/>
            <person name="Wang G."/>
            <person name="Cheng J."/>
            <person name="Tian M."/>
            <person name="Pan X."/>
            <person name="Warren A."/>
            <person name="Jiang C."/>
            <person name="Yuan D."/>
            <person name="Miao W."/>
        </authorList>
    </citation>
    <scope>NUCLEOTIDE SEQUENCE [LARGE SCALE GENOMIC DNA]</scope>
    <source>
        <strain evidence="1">36N120E</strain>
    </source>
</reference>
<proteinExistence type="predicted"/>
<evidence type="ECO:0000313" key="2">
    <source>
        <dbReference type="Proteomes" id="UP000054937"/>
    </source>
</evidence>
<gene>
    <name evidence="1" type="ORF">PPERSA_07309</name>
</gene>
<dbReference type="InParanoid" id="A0A0V0R782"/>
<keyword evidence="2" id="KW-1185">Reference proteome</keyword>
<sequence length="147" mass="17850">MLNQQKCPLILLQKSFKYQDNESKFKKSVEQNNNIDKYSQIKKQFHHQKENTNKIIEECLEYKTGICRENFYQEVYNNDKNEENQRKILEIYNEQEKEFQQFAETLDENTTLDDVDNFFNSNLMGDTDTKSFWQCFLQSVHKCFELQ</sequence>
<comment type="caution">
    <text evidence="1">The sequence shown here is derived from an EMBL/GenBank/DDBJ whole genome shotgun (WGS) entry which is preliminary data.</text>
</comment>
<evidence type="ECO:0000313" key="1">
    <source>
        <dbReference type="EMBL" id="KRX10224.1"/>
    </source>
</evidence>
<organism evidence="1 2">
    <name type="scientific">Pseudocohnilembus persalinus</name>
    <name type="common">Ciliate</name>
    <dbReference type="NCBI Taxonomy" id="266149"/>
    <lineage>
        <taxon>Eukaryota</taxon>
        <taxon>Sar</taxon>
        <taxon>Alveolata</taxon>
        <taxon>Ciliophora</taxon>
        <taxon>Intramacronucleata</taxon>
        <taxon>Oligohymenophorea</taxon>
        <taxon>Scuticociliatia</taxon>
        <taxon>Philasterida</taxon>
        <taxon>Pseudocohnilembidae</taxon>
        <taxon>Pseudocohnilembus</taxon>
    </lineage>
</organism>